<dbReference type="Proteomes" id="UP000827889">
    <property type="component" value="Chromosome 4"/>
</dbReference>
<evidence type="ECO:0000256" key="2">
    <source>
        <dbReference type="SAM" id="MobiDB-lite"/>
    </source>
</evidence>
<evidence type="ECO:0000256" key="1">
    <source>
        <dbReference type="SAM" id="Coils"/>
    </source>
</evidence>
<dbReference type="RefSeq" id="XP_030538388.1">
    <property type="nucleotide sequence ID" value="XM_030682528.1"/>
</dbReference>
<feature type="compositionally biased region" description="Pro residues" evidence="2">
    <location>
        <begin position="13"/>
        <end position="25"/>
    </location>
</feature>
<feature type="region of interest" description="Disordered" evidence="2">
    <location>
        <begin position="1"/>
        <end position="25"/>
    </location>
</feature>
<evidence type="ECO:0000313" key="4">
    <source>
        <dbReference type="Proteomes" id="UP000827889"/>
    </source>
</evidence>
<accession>A0A8B8PUD2</accession>
<dbReference type="AlphaFoldDB" id="A0A8B8PUD2"/>
<keyword evidence="4" id="KW-1185">Reference proteome</keyword>
<dbReference type="PANTHER" id="PTHR32378">
    <property type="entry name" value="GUANINE NUCLEOTIDE-BINDING PROTEIN SUBUNIT GAMMA 3"/>
    <property type="match status" value="1"/>
</dbReference>
<evidence type="ECO:0000313" key="6">
    <source>
        <dbReference type="RefSeq" id="XP_030538389.1"/>
    </source>
</evidence>
<dbReference type="OrthoDB" id="1936517at2759"/>
<dbReference type="RefSeq" id="XP_030538389.1">
    <property type="nucleotide sequence ID" value="XM_030682529.1"/>
</dbReference>
<reference evidence="5 6" key="1">
    <citation type="submission" date="2025-04" db="UniProtKB">
        <authorList>
            <consortium name="RefSeq"/>
        </authorList>
    </citation>
    <scope>IDENTIFICATION</scope>
</reference>
<name>A0A8B8PUD2_9MYRT</name>
<evidence type="ECO:0000259" key="3">
    <source>
        <dbReference type="SMART" id="SM01224"/>
    </source>
</evidence>
<dbReference type="KEGG" id="rarg:115746665"/>
<dbReference type="GeneID" id="115746665"/>
<feature type="compositionally biased region" description="Low complexity" evidence="2">
    <location>
        <begin position="1"/>
        <end position="12"/>
    </location>
</feature>
<organism evidence="4 6">
    <name type="scientific">Rhodamnia argentea</name>
    <dbReference type="NCBI Taxonomy" id="178133"/>
    <lineage>
        <taxon>Eukaryota</taxon>
        <taxon>Viridiplantae</taxon>
        <taxon>Streptophyta</taxon>
        <taxon>Embryophyta</taxon>
        <taxon>Tracheophyta</taxon>
        <taxon>Spermatophyta</taxon>
        <taxon>Magnoliopsida</taxon>
        <taxon>eudicotyledons</taxon>
        <taxon>Gunneridae</taxon>
        <taxon>Pentapetalae</taxon>
        <taxon>rosids</taxon>
        <taxon>malvids</taxon>
        <taxon>Myrtales</taxon>
        <taxon>Myrtaceae</taxon>
        <taxon>Myrtoideae</taxon>
        <taxon>Myrteae</taxon>
        <taxon>Australasian group</taxon>
        <taxon>Rhodamnia</taxon>
    </lineage>
</organism>
<dbReference type="InterPro" id="IPR015898">
    <property type="entry name" value="G-protein_gamma-like_dom"/>
</dbReference>
<dbReference type="InterPro" id="IPR055305">
    <property type="entry name" value="GG3-like"/>
</dbReference>
<evidence type="ECO:0000313" key="5">
    <source>
        <dbReference type="RefSeq" id="XP_030538388.1"/>
    </source>
</evidence>
<sequence length="247" mass="27028">MAARPGCSSSVPSLPPPCPKSPPEYPDLYGRRREAAKVQMLEREIGFLEEELKSLDGLQPASRCCKEVADFVVANSEPLVPTHQRGNKSCRFWKWLCGMSCFSLSWVCCCCCCCYSACPVHLELPCSCNCNSCSPCKCCSCPRCSVRKCRCFSCPKSDCCRGISCCSRCCTFSFPSCPSCSCCSWPSCSCSCCSCCSWPSCSCSCCSWPRSSCCSWPSSSCLKCPKVSGCFSCNCKDICCDPCYLCY</sequence>
<keyword evidence="1" id="KW-0175">Coiled coil</keyword>
<dbReference type="SMART" id="SM01224">
    <property type="entry name" value="G_gamma"/>
    <property type="match status" value="1"/>
</dbReference>
<feature type="coiled-coil region" evidence="1">
    <location>
        <begin position="31"/>
        <end position="58"/>
    </location>
</feature>
<dbReference type="PANTHER" id="PTHR32378:SF10">
    <property type="entry name" value="GUANINE NUCLEOTIDE-BINDING PROTEIN SUBUNIT GAMMA 3"/>
    <property type="match status" value="1"/>
</dbReference>
<gene>
    <name evidence="5 6" type="primary">LOC115746665</name>
</gene>
<feature type="domain" description="G protein gamma" evidence="3">
    <location>
        <begin position="34"/>
        <end position="113"/>
    </location>
</feature>
<protein>
    <submittedName>
        <fullName evidence="5 6">Guanine nucleotide-binding protein subunit gamma 3 isoform X1</fullName>
    </submittedName>
</protein>
<proteinExistence type="predicted"/>